<gene>
    <name evidence="2" type="ORF">ACFPIE_05750</name>
</gene>
<feature type="signal peptide" evidence="1">
    <location>
        <begin position="1"/>
        <end position="25"/>
    </location>
</feature>
<sequence length="173" mass="18800">MMKLVRSMMIGLALAAVGQTTAAQAAQTPSFPPPGVIADPSPWTRTCANGYVRLLLGSGNESYTRGYPWIYARIDQTGFADGDVHPVVDVTIYYVGDKTSELKWELVMGMLQSAQLSRAPVILWSSDKGTNYACTDQYPRNSMVQVCTFEVDCNGISVSALPPGGRDPESEER</sequence>
<comment type="caution">
    <text evidence="2">The sequence shown here is derived from an EMBL/GenBank/DDBJ whole genome shotgun (WGS) entry which is preliminary data.</text>
</comment>
<proteinExistence type="predicted"/>
<accession>A0ABW0FRV2</accession>
<evidence type="ECO:0000256" key="1">
    <source>
        <dbReference type="SAM" id="SignalP"/>
    </source>
</evidence>
<dbReference type="RefSeq" id="WP_374039477.1">
    <property type="nucleotide sequence ID" value="NZ_CP169083.1"/>
</dbReference>
<feature type="chain" id="PRO_5045220562" description="DUF3757 domain-containing protein" evidence="1">
    <location>
        <begin position="26"/>
        <end position="173"/>
    </location>
</feature>
<keyword evidence="1" id="KW-0732">Signal</keyword>
<reference evidence="3" key="1">
    <citation type="journal article" date="2019" name="Int. J. Syst. Evol. Microbiol.">
        <title>The Global Catalogue of Microorganisms (GCM) 10K type strain sequencing project: providing services to taxonomists for standard genome sequencing and annotation.</title>
        <authorList>
            <consortium name="The Broad Institute Genomics Platform"/>
            <consortium name="The Broad Institute Genome Sequencing Center for Infectious Disease"/>
            <person name="Wu L."/>
            <person name="Ma J."/>
        </authorList>
    </citation>
    <scope>NUCLEOTIDE SEQUENCE [LARGE SCALE GENOMIC DNA]</scope>
    <source>
        <strain evidence="3">JCM 12125</strain>
    </source>
</reference>
<dbReference type="Proteomes" id="UP001596152">
    <property type="component" value="Unassembled WGS sequence"/>
</dbReference>
<keyword evidence="3" id="KW-1185">Reference proteome</keyword>
<protein>
    <recommendedName>
        <fullName evidence="4">DUF3757 domain-containing protein</fullName>
    </recommendedName>
</protein>
<evidence type="ECO:0000313" key="3">
    <source>
        <dbReference type="Proteomes" id="UP001596152"/>
    </source>
</evidence>
<evidence type="ECO:0008006" key="4">
    <source>
        <dbReference type="Google" id="ProtNLM"/>
    </source>
</evidence>
<dbReference type="EMBL" id="JBHSLF010000013">
    <property type="protein sequence ID" value="MFC5343412.1"/>
    <property type="molecule type" value="Genomic_DNA"/>
</dbReference>
<name>A0ABW0FRV2_9CAUL</name>
<organism evidence="2 3">
    <name type="scientific">Brevundimonas staleyi</name>
    <dbReference type="NCBI Taxonomy" id="74326"/>
    <lineage>
        <taxon>Bacteria</taxon>
        <taxon>Pseudomonadati</taxon>
        <taxon>Pseudomonadota</taxon>
        <taxon>Alphaproteobacteria</taxon>
        <taxon>Caulobacterales</taxon>
        <taxon>Caulobacteraceae</taxon>
        <taxon>Brevundimonas</taxon>
    </lineage>
</organism>
<evidence type="ECO:0000313" key="2">
    <source>
        <dbReference type="EMBL" id="MFC5343412.1"/>
    </source>
</evidence>